<keyword evidence="2" id="KW-1185">Reference proteome</keyword>
<accession>A0A0D5C432</accession>
<dbReference type="AlphaFoldDB" id="A0A0D5C432"/>
<dbReference type="KEGG" id="nin:NADRNF5_1891"/>
<sequence>MICERCDSEFSTHIDGKLICLDCMTQLDLLYEEKKVNDRRIKKLLKHKDAELKNPTSDETMKRLDHNLQIEYKKRDGITKAINSKSKF</sequence>
<reference evidence="1 2" key="2">
    <citation type="journal article" date="2016" name="ISME J.">
        <title>Physiological and genomic characterization of two novel marine thaumarchaeal strains indicates niche differentiation.</title>
        <authorList>
            <person name="Bayer B."/>
            <person name="Vojvoda J."/>
            <person name="Offre P."/>
            <person name="Alves R.J."/>
            <person name="Elisabeth N.H."/>
            <person name="Garcia J.A."/>
            <person name="Volland J.M."/>
            <person name="Srivastava A."/>
            <person name="Schleper C."/>
            <person name="Herndl G.J."/>
        </authorList>
    </citation>
    <scope>NUCLEOTIDE SEQUENCE [LARGE SCALE GENOMIC DNA]</scope>
    <source>
        <strain evidence="1 2">NF5</strain>
    </source>
</reference>
<dbReference type="HOGENOM" id="CLU_2461619_0_0_2"/>
<protein>
    <submittedName>
        <fullName evidence="1">Uncharacterized protein</fullName>
    </submittedName>
</protein>
<proteinExistence type="predicted"/>
<dbReference type="STRING" id="1580092.NADRNF5_1891"/>
<gene>
    <name evidence="1" type="ORF">NADRNF5_1891</name>
</gene>
<dbReference type="Proteomes" id="UP000032408">
    <property type="component" value="Chromosome"/>
</dbReference>
<name>A0A0D5C432_9ARCH</name>
<reference evidence="2" key="1">
    <citation type="submission" date="2015-03" db="EMBL/GenBank/DDBJ databases">
        <title>Characterization of two novel Thaumarchaeota isolated from the Northern Adriatic Sea.</title>
        <authorList>
            <person name="Bayer B."/>
            <person name="Vojvoda J."/>
            <person name="Offre P."/>
            <person name="Srivastava A."/>
            <person name="Elisabeth N."/>
            <person name="Garcia J.A.L."/>
            <person name="Schleper C."/>
            <person name="Herndl G.J."/>
        </authorList>
    </citation>
    <scope>NUCLEOTIDE SEQUENCE [LARGE SCALE GENOMIC DNA]</scope>
    <source>
        <strain evidence="2">NF5</strain>
    </source>
</reference>
<organism evidence="1 2">
    <name type="scientific">Nitrosopumilus adriaticus</name>
    <dbReference type="NCBI Taxonomy" id="1580092"/>
    <lineage>
        <taxon>Archaea</taxon>
        <taxon>Nitrososphaerota</taxon>
        <taxon>Nitrososphaeria</taxon>
        <taxon>Nitrosopumilales</taxon>
        <taxon>Nitrosopumilaceae</taxon>
        <taxon>Nitrosopumilus</taxon>
    </lineage>
</organism>
<dbReference type="EMBL" id="CP011070">
    <property type="protein sequence ID" value="AJW71569.1"/>
    <property type="molecule type" value="Genomic_DNA"/>
</dbReference>
<evidence type="ECO:0000313" key="1">
    <source>
        <dbReference type="EMBL" id="AJW71569.1"/>
    </source>
</evidence>
<evidence type="ECO:0000313" key="2">
    <source>
        <dbReference type="Proteomes" id="UP000032408"/>
    </source>
</evidence>